<evidence type="ECO:0000313" key="2">
    <source>
        <dbReference type="Proteomes" id="UP000265618"/>
    </source>
</evidence>
<reference evidence="1 2" key="1">
    <citation type="journal article" date="2018" name="PLoS ONE">
        <title>The draft genome of Kipferlia bialata reveals reductive genome evolution in fornicate parasites.</title>
        <authorList>
            <person name="Tanifuji G."/>
            <person name="Takabayashi S."/>
            <person name="Kume K."/>
            <person name="Takagi M."/>
            <person name="Nakayama T."/>
            <person name="Kamikawa R."/>
            <person name="Inagaki Y."/>
            <person name="Hashimoto T."/>
        </authorList>
    </citation>
    <scope>NUCLEOTIDE SEQUENCE [LARGE SCALE GENOMIC DNA]</scope>
    <source>
        <strain evidence="1">NY0173</strain>
    </source>
</reference>
<dbReference type="Proteomes" id="UP000265618">
    <property type="component" value="Unassembled WGS sequence"/>
</dbReference>
<dbReference type="EMBL" id="BDIP01000455">
    <property type="protein sequence ID" value="GCA62297.1"/>
    <property type="molecule type" value="Genomic_DNA"/>
</dbReference>
<keyword evidence="2" id="KW-1185">Reference proteome</keyword>
<accession>A0A391NJJ5</accession>
<name>A0A391NJJ5_9EUKA</name>
<dbReference type="AlphaFoldDB" id="A0A391NJJ5"/>
<organism evidence="1 2">
    <name type="scientific">Kipferlia bialata</name>
    <dbReference type="NCBI Taxonomy" id="797122"/>
    <lineage>
        <taxon>Eukaryota</taxon>
        <taxon>Metamonada</taxon>
        <taxon>Carpediemonas-like organisms</taxon>
        <taxon>Kipferlia</taxon>
    </lineage>
</organism>
<evidence type="ECO:0000313" key="1">
    <source>
        <dbReference type="EMBL" id="GCA62297.1"/>
    </source>
</evidence>
<protein>
    <submittedName>
        <fullName evidence="1">Uncharacterized protein</fullName>
    </submittedName>
</protein>
<proteinExistence type="predicted"/>
<gene>
    <name evidence="1" type="ORF">KIPB_002641</name>
</gene>
<comment type="caution">
    <text evidence="1">The sequence shown here is derived from an EMBL/GenBank/DDBJ whole genome shotgun (WGS) entry which is preliminary data.</text>
</comment>
<sequence length="246" mass="26618">MPQVVCVSLSEFYSIAVRQCVDSAHSYKSSLEAEAGGVEAQTSVTLDVYSTDTETVAALRDFFMGIVSAFPASETTTLAYMHGMLDEEGGVLPAIESATTGVEAVAAYERLQALKHEASNGTLSHSHQSRFSLSGDKDAVLLRLTPPSTDSAYTQKVEAAVRDGEADAQFYADVMCLLDDLRDRKARPTSAETFAIALSGQRLRDGVQQPRLFLPLPLPGRDQHHQSLVFVTDAGPDHIKVVVQDR</sequence>